<feature type="compositionally biased region" description="Basic and acidic residues" evidence="1">
    <location>
        <begin position="1358"/>
        <end position="1381"/>
    </location>
</feature>
<feature type="region of interest" description="Disordered" evidence="1">
    <location>
        <begin position="1"/>
        <end position="33"/>
    </location>
</feature>
<sequence>MPPSTTSTSNPQPEPPNHPHQPPPQHQQAPPYPPVEVERFLNFQNLKAGRLHLLNLIESNENEEELMLKFQEYLRNPLVAQVHEAHCEQLGLSTSYFQSSGPSTSGTLPSGQPTPVPPAVPEGNATKVITILLERLENIGKWKVELMTDTLIANIQNATTMEVESLWYATAFRKNGGTPSVDVGDRRPDSDRQRATPEDLISAQKFFDAVHSVLHKEINRRQWFIPRSSTAAQAEVRTSPRRPSITEIISMAQHFAPDDYNEGYEFLKDPNSGDVAEAAEVEGQGAVSPNMDVDNAGEHEFDEDEDEEEAPQRGQQWWPDDHDSDRSTVLGNGLDDRSAAVSPDIDLDDDFFEDPDAGIAAEDEDENEVNAPEQYPNDEGDAPEASFNPNDLRRSIYSEGMNENPRGSSMLEEDAVGSSRPAGTSRSYDPHQNDREDNVADQEAEGIPREVYKPISEANHVENEDRDEDPAEASYYVISNAREVEEDGLEEGLEEPEEDYQTKNQKTTNSAATPETSEKLDGSEGGSNDIELVVNAPEGSLGRVHGEEIPKTTNQMNGAEDSTNRMEESDEQEEDEHLPGQEMVAEENDHGDEEEVELILEESSNPIDVDQLAKNVITVEGRFGDMDLEHEEEEVMFGEASTSERTSDDMETPAANNLNPHDDGQAEPSNFVNGENVEAIREREQIPQGLVEREEEECQTIDSDATELIQSYVGMLEETSGGSEDGSGEVNQDQGVRDAPEAAFSLARTLNSEATKVSRNSEANQNEVTGGVPEEALDRGNVDENHQSSFGSENVHLEVDVDGHDDEEEEDISQEAVISPPAPQQPQPSTHEDQCLPSTSSSTSSTHKQIPSGQPTDAPQQPLHVPDTPTEINRALLQYTNNVGQLILQEMTARLLEDIPLADTEELKNLWSIADSRKQGYPAPHYFLEREPYDQLPMSKDDLESAEEFYEVVLSAVHPELIRRQSSVLTSSTSATNRVQEKVEQEEGEHLPDHEMVAEEINDHDDEDQAGPSEQARDSWEALNTHNGYDDQQEVEIDVREGEQSAEDPESSGGSEDGSGDVNQDQGIRDAPEEALSSAIDSESIMFVAPEVVDQISQDQEDDDVIGASSSPALREYERDGVQGRVPSEYDEDEYDFETGFREPSTSSIHHRRLQSPYAAVRDAEEKEDDDHDNQVHPGPPASSYSDQHHREYEGDSEDNIPYEYDEDEYDFETGFRERSTSSRPARPSRSDAPHQDHREDDVPEQIFELDPYDFRANNEENFLEHEYPFDWYGFETGFNEPPTSSRSYDPHQDYQEDNHSEDKTVRDDENEEEDEGHRKARNPEVGRLIRVDQDEELFIQVNDFKGSGNDAYGLRENGNEDREPGPPRRFRRGSEDRQEDKDEDEYDARVWNFEDEQEVMRVIRELEEEERRGDDMSGCLPVEDIYESLEDDLTRNVEDSSVEIGEEEQETSVGEDRNQQSRTLSTEKPEPSRRVRKGEEEEGDKEEEEEEVEHKKLRASRKGKRPATNQPKGKRNPPKKRKTENSSNNDDQPVPSRRVREGEEGEEDEEQKEPRPSKTGKRPATNQPGKRRNPPKRRKTETSSNNDNEPVRRETEAEKEIGDVEEVQEEPQPSRRGRRPFTNQPKGRRNPQKKRKIEKSRNNDPENTSELLPFSERWNRSENLPASSRHQYPEPHPFKRKN</sequence>
<feature type="compositionally biased region" description="Acidic residues" evidence="1">
    <location>
        <begin position="484"/>
        <end position="499"/>
    </location>
</feature>
<feature type="region of interest" description="Disordered" evidence="1">
    <location>
        <begin position="282"/>
        <end position="597"/>
    </location>
</feature>
<feature type="compositionally biased region" description="Basic residues" evidence="1">
    <location>
        <begin position="1627"/>
        <end position="1639"/>
    </location>
</feature>
<gene>
    <name evidence="2" type="ORF">L5515_015218</name>
</gene>
<proteinExistence type="predicted"/>
<feature type="compositionally biased region" description="Acidic residues" evidence="1">
    <location>
        <begin position="345"/>
        <end position="368"/>
    </location>
</feature>
<feature type="compositionally biased region" description="Basic and acidic residues" evidence="1">
    <location>
        <begin position="428"/>
        <end position="438"/>
    </location>
</feature>
<feature type="compositionally biased region" description="Acidic residues" evidence="1">
    <location>
        <begin position="1481"/>
        <end position="1492"/>
    </location>
</feature>
<feature type="compositionally biased region" description="Polar residues" evidence="1">
    <location>
        <begin position="753"/>
        <end position="768"/>
    </location>
</feature>
<feature type="compositionally biased region" description="Basic residues" evidence="1">
    <location>
        <begin position="1513"/>
        <end position="1523"/>
    </location>
</feature>
<feature type="region of interest" description="Disordered" evidence="1">
    <location>
        <begin position="967"/>
        <end position="993"/>
    </location>
</feature>
<feature type="region of interest" description="Disordered" evidence="1">
    <location>
        <begin position="177"/>
        <end position="197"/>
    </location>
</feature>
<feature type="compositionally biased region" description="Acidic residues" evidence="1">
    <location>
        <begin position="300"/>
        <end position="309"/>
    </location>
</feature>
<feature type="region of interest" description="Disordered" evidence="1">
    <location>
        <begin position="1273"/>
        <end position="1391"/>
    </location>
</feature>
<feature type="compositionally biased region" description="Polar residues" evidence="1">
    <location>
        <begin position="847"/>
        <end position="859"/>
    </location>
</feature>
<feature type="compositionally biased region" description="Basic residues" evidence="1">
    <location>
        <begin position="1570"/>
        <end position="1580"/>
    </location>
</feature>
<feature type="compositionally biased region" description="Polar residues" evidence="1">
    <location>
        <begin position="551"/>
        <end position="561"/>
    </location>
</feature>
<feature type="compositionally biased region" description="Basic and acidic residues" evidence="1">
    <location>
        <begin position="1455"/>
        <end position="1480"/>
    </location>
</feature>
<feature type="compositionally biased region" description="Low complexity" evidence="1">
    <location>
        <begin position="98"/>
        <end position="111"/>
    </location>
</feature>
<feature type="compositionally biased region" description="Basic and acidic residues" evidence="1">
    <location>
        <begin position="1406"/>
        <end position="1416"/>
    </location>
</feature>
<feature type="compositionally biased region" description="Acidic residues" evidence="1">
    <location>
        <begin position="1195"/>
        <end position="1212"/>
    </location>
</feature>
<organism evidence="2 3">
    <name type="scientific">Caenorhabditis briggsae</name>
    <dbReference type="NCBI Taxonomy" id="6238"/>
    <lineage>
        <taxon>Eukaryota</taxon>
        <taxon>Metazoa</taxon>
        <taxon>Ecdysozoa</taxon>
        <taxon>Nematoda</taxon>
        <taxon>Chromadorea</taxon>
        <taxon>Rhabditida</taxon>
        <taxon>Rhabditina</taxon>
        <taxon>Rhabditomorpha</taxon>
        <taxon>Rhabditoidea</taxon>
        <taxon>Rhabditidae</taxon>
        <taxon>Peloderinae</taxon>
        <taxon>Caenorhabditis</taxon>
    </lineage>
</organism>
<feature type="compositionally biased region" description="Acidic residues" evidence="1">
    <location>
        <begin position="1441"/>
        <end position="1451"/>
    </location>
</feature>
<evidence type="ECO:0000256" key="1">
    <source>
        <dbReference type="SAM" id="MobiDB-lite"/>
    </source>
</evidence>
<feature type="compositionally biased region" description="Basic and acidic residues" evidence="1">
    <location>
        <begin position="1229"/>
        <end position="1241"/>
    </location>
</feature>
<feature type="compositionally biased region" description="Pro residues" evidence="1">
    <location>
        <begin position="12"/>
        <end position="33"/>
    </location>
</feature>
<feature type="compositionally biased region" description="Basic and acidic residues" evidence="1">
    <location>
        <begin position="1316"/>
        <end position="1333"/>
    </location>
</feature>
<feature type="compositionally biased region" description="Polar residues" evidence="1">
    <location>
        <begin position="967"/>
        <end position="978"/>
    </location>
</feature>
<feature type="region of interest" description="Disordered" evidence="1">
    <location>
        <begin position="633"/>
        <end position="671"/>
    </location>
</feature>
<protein>
    <submittedName>
        <fullName evidence="2">Uncharacterized protein</fullName>
    </submittedName>
</protein>
<feature type="compositionally biased region" description="Low complexity" evidence="1">
    <location>
        <begin position="1"/>
        <end position="11"/>
    </location>
</feature>
<feature type="compositionally biased region" description="Basic and acidic residues" evidence="1">
    <location>
        <begin position="1672"/>
        <end position="1683"/>
    </location>
</feature>
<feature type="compositionally biased region" description="Polar residues" evidence="1">
    <location>
        <begin position="1662"/>
        <end position="1671"/>
    </location>
</feature>
<name>A0AAE9J7W0_CAEBR</name>
<feature type="region of interest" description="Disordered" evidence="1">
    <location>
        <begin position="714"/>
        <end position="740"/>
    </location>
</feature>
<feature type="compositionally biased region" description="Basic and acidic residues" evidence="1">
    <location>
        <begin position="183"/>
        <end position="197"/>
    </location>
</feature>
<feature type="compositionally biased region" description="Basic and acidic residues" evidence="1">
    <location>
        <begin position="1289"/>
        <end position="1308"/>
    </location>
</feature>
<feature type="compositionally biased region" description="Acidic residues" evidence="1">
    <location>
        <begin position="803"/>
        <end position="813"/>
    </location>
</feature>
<evidence type="ECO:0000313" key="2">
    <source>
        <dbReference type="EMBL" id="UMM19744.1"/>
    </source>
</evidence>
<feature type="compositionally biased region" description="Basic and acidic residues" evidence="1">
    <location>
        <begin position="1590"/>
        <end position="1603"/>
    </location>
</feature>
<feature type="region of interest" description="Disordered" evidence="1">
    <location>
        <begin position="1406"/>
        <end position="1683"/>
    </location>
</feature>
<feature type="region of interest" description="Disordered" evidence="1">
    <location>
        <begin position="97"/>
        <end position="121"/>
    </location>
</feature>
<accession>A0AAE9J7W0</accession>
<evidence type="ECO:0000313" key="3">
    <source>
        <dbReference type="Proteomes" id="UP000829354"/>
    </source>
</evidence>
<feature type="compositionally biased region" description="Basic residues" evidence="1">
    <location>
        <begin position="1496"/>
        <end position="1506"/>
    </location>
</feature>
<feature type="compositionally biased region" description="Acidic residues" evidence="1">
    <location>
        <begin position="584"/>
        <end position="597"/>
    </location>
</feature>
<keyword evidence="3" id="KW-1185">Reference proteome</keyword>
<feature type="compositionally biased region" description="Polar residues" evidence="1">
    <location>
        <begin position="502"/>
        <end position="515"/>
    </location>
</feature>
<feature type="region of interest" description="Disordered" evidence="1">
    <location>
        <begin position="1005"/>
        <end position="1248"/>
    </location>
</feature>
<feature type="compositionally biased region" description="Basic and acidic residues" evidence="1">
    <location>
        <begin position="776"/>
        <end position="786"/>
    </location>
</feature>
<feature type="compositionally biased region" description="Basic and acidic residues" evidence="1">
    <location>
        <begin position="979"/>
        <end position="993"/>
    </location>
</feature>
<dbReference type="EMBL" id="CP092621">
    <property type="protein sequence ID" value="UMM19744.1"/>
    <property type="molecule type" value="Genomic_DNA"/>
</dbReference>
<reference evidence="2 3" key="1">
    <citation type="submission" date="2022-04" db="EMBL/GenBank/DDBJ databases">
        <title>Chromosome-level reference genomes for two strains of Caenorhabditis briggsae: an improved platform for comparative genomics.</title>
        <authorList>
            <person name="Stevens L."/>
            <person name="Andersen E."/>
        </authorList>
    </citation>
    <scope>NUCLEOTIDE SEQUENCE [LARGE SCALE GENOMIC DNA]</scope>
    <source>
        <strain evidence="2">VX34</strain>
        <tissue evidence="2">Whole-organism</tissue>
    </source>
</reference>
<dbReference type="Proteomes" id="UP000829354">
    <property type="component" value="Chromosome II"/>
</dbReference>
<feature type="region of interest" description="Disordered" evidence="1">
    <location>
        <begin position="753"/>
        <end position="868"/>
    </location>
</feature>